<gene>
    <name evidence="2" type="ORF">CPB84DRAFT_1762325</name>
</gene>
<dbReference type="EMBL" id="JADNYJ010000004">
    <property type="protein sequence ID" value="KAF8911594.1"/>
    <property type="molecule type" value="Genomic_DNA"/>
</dbReference>
<feature type="compositionally biased region" description="Basic and acidic residues" evidence="1">
    <location>
        <begin position="340"/>
        <end position="362"/>
    </location>
</feature>
<dbReference type="OrthoDB" id="2943086at2759"/>
<evidence type="ECO:0000256" key="1">
    <source>
        <dbReference type="SAM" id="MobiDB-lite"/>
    </source>
</evidence>
<feature type="compositionally biased region" description="Polar residues" evidence="1">
    <location>
        <begin position="459"/>
        <end position="473"/>
    </location>
</feature>
<evidence type="ECO:0000313" key="3">
    <source>
        <dbReference type="Proteomes" id="UP000724874"/>
    </source>
</evidence>
<protein>
    <submittedName>
        <fullName evidence="2">Uncharacterized protein</fullName>
    </submittedName>
</protein>
<dbReference type="AlphaFoldDB" id="A0A9P5TUK2"/>
<proteinExistence type="predicted"/>
<sequence>MKFRPDRNVAEEEDDWEIIPANWWCTSFMAVSWSFTSKQDQRGKDQHFQGSLFVGLSSRLSSRFLSLNSLPSPSRTEGRIPEEGNDLNLELVGVKNAMDTVLGYEKDVGFYFTNFPDLGLYRKPRPDLSVVIEESELEAGKDRWKEVVEGLMNGPLDSDGSLESSLIGSYGDLELSTSTLSSVDLTRSEASVDSIPMPSTPKAKLPFTEVEIKEPSPGGPVDGSRNSSIQLSPSRSLNASASSFVPSFFSKLTEEPLQFPSLQDDPELQPDAHSPLGSLAHFTFPSLNSTPSSVVIKKDEQGFFTEVQVEKFSNEGSASDLLPPFLQEPYQRSRPRKSRTREIVDRIRSRASPEESSLDSHSRMSAISPRYASHSPSPTGDEGRFVTPRLSMSDDGGDRPSRLSTPSYVDDEDGWIDITQPPLSDSPSSQKSKRTRELFLALTRRRTDSSSSVDLKDVTASSEISSGSVSRHMSISPSPSPSPLSPPSLISTDGWIESSLVSSPLELQNKVKAGQTHNRKKSSNNNGNQQHRNQHQRHSSRTSVSSSASQRPFGATSPSYSQLSPTIVSPQHLQQHQQLIAPNAVAPLPYFFPPYPTVALPSPYATAFMQVPTFPLVHAQGGAMAGIPYMTPTLMPLRGVGVKSSMSTTNTAPMHMPKHSPMW</sequence>
<dbReference type="Proteomes" id="UP000724874">
    <property type="component" value="Unassembled WGS sequence"/>
</dbReference>
<keyword evidence="3" id="KW-1185">Reference proteome</keyword>
<feature type="compositionally biased region" description="Low complexity" evidence="1">
    <location>
        <begin position="541"/>
        <end position="551"/>
    </location>
</feature>
<feature type="compositionally biased region" description="Polar residues" evidence="1">
    <location>
        <begin position="421"/>
        <end position="430"/>
    </location>
</feature>
<feature type="region of interest" description="Disordered" evidence="1">
    <location>
        <begin position="511"/>
        <end position="569"/>
    </location>
</feature>
<accession>A0A9P5TUK2</accession>
<comment type="caution">
    <text evidence="2">The sequence shown here is derived from an EMBL/GenBank/DDBJ whole genome shotgun (WGS) entry which is preliminary data.</text>
</comment>
<name>A0A9P5TUK2_GYMJU</name>
<feature type="region of interest" description="Disordered" evidence="1">
    <location>
        <begin position="212"/>
        <end position="233"/>
    </location>
</feature>
<evidence type="ECO:0000313" key="2">
    <source>
        <dbReference type="EMBL" id="KAF8911594.1"/>
    </source>
</evidence>
<organism evidence="2 3">
    <name type="scientific">Gymnopilus junonius</name>
    <name type="common">Spectacular rustgill mushroom</name>
    <name type="synonym">Gymnopilus spectabilis subsp. junonius</name>
    <dbReference type="NCBI Taxonomy" id="109634"/>
    <lineage>
        <taxon>Eukaryota</taxon>
        <taxon>Fungi</taxon>
        <taxon>Dikarya</taxon>
        <taxon>Basidiomycota</taxon>
        <taxon>Agaricomycotina</taxon>
        <taxon>Agaricomycetes</taxon>
        <taxon>Agaricomycetidae</taxon>
        <taxon>Agaricales</taxon>
        <taxon>Agaricineae</taxon>
        <taxon>Hymenogastraceae</taxon>
        <taxon>Gymnopilus</taxon>
    </lineage>
</organism>
<feature type="region of interest" description="Disordered" evidence="1">
    <location>
        <begin position="315"/>
        <end position="489"/>
    </location>
</feature>
<reference evidence="2" key="1">
    <citation type="submission" date="2020-11" db="EMBL/GenBank/DDBJ databases">
        <authorList>
            <consortium name="DOE Joint Genome Institute"/>
            <person name="Ahrendt S."/>
            <person name="Riley R."/>
            <person name="Andreopoulos W."/>
            <person name="LaButti K."/>
            <person name="Pangilinan J."/>
            <person name="Ruiz-duenas F.J."/>
            <person name="Barrasa J.M."/>
            <person name="Sanchez-Garcia M."/>
            <person name="Camarero S."/>
            <person name="Miyauchi S."/>
            <person name="Serrano A."/>
            <person name="Linde D."/>
            <person name="Babiker R."/>
            <person name="Drula E."/>
            <person name="Ayuso-Fernandez I."/>
            <person name="Pacheco R."/>
            <person name="Padilla G."/>
            <person name="Ferreira P."/>
            <person name="Barriuso J."/>
            <person name="Kellner H."/>
            <person name="Castanera R."/>
            <person name="Alfaro M."/>
            <person name="Ramirez L."/>
            <person name="Pisabarro A.G."/>
            <person name="Kuo A."/>
            <person name="Tritt A."/>
            <person name="Lipzen A."/>
            <person name="He G."/>
            <person name="Yan M."/>
            <person name="Ng V."/>
            <person name="Cullen D."/>
            <person name="Martin F."/>
            <person name="Rosso M.-N."/>
            <person name="Henrissat B."/>
            <person name="Hibbett D."/>
            <person name="Martinez A.T."/>
            <person name="Grigoriev I.V."/>
        </authorList>
    </citation>
    <scope>NUCLEOTIDE SEQUENCE</scope>
    <source>
        <strain evidence="2">AH 44721</strain>
    </source>
</reference>
<feature type="compositionally biased region" description="Polar residues" evidence="1">
    <location>
        <begin position="556"/>
        <end position="569"/>
    </location>
</feature>